<evidence type="ECO:0000313" key="3">
    <source>
        <dbReference type="EMBL" id="XAN13843.1"/>
    </source>
</evidence>
<proteinExistence type="predicted"/>
<feature type="transmembrane region" description="Helical" evidence="1">
    <location>
        <begin position="48"/>
        <end position="72"/>
    </location>
</feature>
<dbReference type="AlphaFoldDB" id="A0A6N0JFQ1"/>
<keyword evidence="1" id="KW-0472">Membrane</keyword>
<keyword evidence="5" id="KW-1185">Reference proteome</keyword>
<accession>A0A6N0JFQ1</accession>
<name>A0A6N0JFQ1_ACHDE</name>
<dbReference type="EMBL" id="CP154792">
    <property type="protein sequence ID" value="XAN13843.1"/>
    <property type="molecule type" value="Genomic_DNA"/>
</dbReference>
<evidence type="ECO:0000256" key="1">
    <source>
        <dbReference type="SAM" id="Phobius"/>
    </source>
</evidence>
<dbReference type="Proteomes" id="UP001446337">
    <property type="component" value="Chromosome"/>
</dbReference>
<evidence type="ECO:0000313" key="5">
    <source>
        <dbReference type="Proteomes" id="UP001446337"/>
    </source>
</evidence>
<evidence type="ECO:0000313" key="4">
    <source>
        <dbReference type="Proteomes" id="UP000509782"/>
    </source>
</evidence>
<dbReference type="EMBL" id="CP054569">
    <property type="protein sequence ID" value="QKQ45576.1"/>
    <property type="molecule type" value="Genomic_DNA"/>
</dbReference>
<protein>
    <submittedName>
        <fullName evidence="2">DUF1634 domain-containing protein</fullName>
    </submittedName>
</protein>
<dbReference type="Pfam" id="PF07843">
    <property type="entry name" value="DUF1634"/>
    <property type="match status" value="1"/>
</dbReference>
<dbReference type="PROSITE" id="PS51257">
    <property type="entry name" value="PROKAR_LIPOPROTEIN"/>
    <property type="match status" value="1"/>
</dbReference>
<organism evidence="2 4">
    <name type="scientific">Achromobacter denitrificans</name>
    <name type="common">Alcaligenes denitrificans</name>
    <dbReference type="NCBI Taxonomy" id="32002"/>
    <lineage>
        <taxon>Bacteria</taxon>
        <taxon>Pseudomonadati</taxon>
        <taxon>Pseudomonadota</taxon>
        <taxon>Betaproteobacteria</taxon>
        <taxon>Burkholderiales</taxon>
        <taxon>Alcaligenaceae</taxon>
        <taxon>Achromobacter</taxon>
    </lineage>
</organism>
<reference evidence="3 5" key="2">
    <citation type="submission" date="2024-05" db="EMBL/GenBank/DDBJ databases">
        <title>Achromobacter denitrificans. BP1, complete genome.</title>
        <authorList>
            <person name="Zhang B."/>
        </authorList>
    </citation>
    <scope>NUCLEOTIDE SEQUENCE [LARGE SCALE GENOMIC DNA]</scope>
    <source>
        <strain evidence="3 5">BP1</strain>
    </source>
</reference>
<gene>
    <name evidence="3" type="ORF">AAIK43_20920</name>
    <name evidence="2" type="ORF">FOC81_02170</name>
</gene>
<reference evidence="2 4" key="1">
    <citation type="submission" date="2020-05" db="EMBL/GenBank/DDBJ databases">
        <title>FDA dAtabase for Regulatory Grade micrObial Sequences (FDA-ARGOS): Supporting development and validation of Infectious Disease Dx tests.</title>
        <authorList>
            <person name="Sproer C."/>
            <person name="Gronow S."/>
            <person name="Severitt S."/>
            <person name="Schroder I."/>
            <person name="Tallon L."/>
            <person name="Sadzewicz L."/>
            <person name="Zhao X."/>
            <person name="Vavikolanu K."/>
            <person name="Mehta A."/>
            <person name="Aluvathingal J."/>
            <person name="Nadendla S."/>
            <person name="Myers T."/>
            <person name="Yan Y."/>
            <person name="Sichtig H."/>
        </authorList>
    </citation>
    <scope>NUCLEOTIDE SEQUENCE [LARGE SCALE GENOMIC DNA]</scope>
    <source>
        <strain evidence="2 4">FDAARGOS_787</strain>
    </source>
</reference>
<sequence length="101" mass="10891">MSAAPDRQARRDRVIAALLWYGTWVASACIALGMAWDFLLPEGGQGGYRLVQAGVALFILLPVARVALMLALFLRERDYAYTAISALVLLIIAAGVLSGLR</sequence>
<dbReference type="Proteomes" id="UP000509782">
    <property type="component" value="Chromosome"/>
</dbReference>
<feature type="transmembrane region" description="Helical" evidence="1">
    <location>
        <begin position="79"/>
        <end position="100"/>
    </location>
</feature>
<dbReference type="RefSeq" id="WP_088146475.1">
    <property type="nucleotide sequence ID" value="NZ_CP020917.1"/>
</dbReference>
<feature type="transmembrane region" description="Helical" evidence="1">
    <location>
        <begin position="14"/>
        <end position="36"/>
    </location>
</feature>
<keyword evidence="1" id="KW-1133">Transmembrane helix</keyword>
<evidence type="ECO:0000313" key="2">
    <source>
        <dbReference type="EMBL" id="QKQ45576.1"/>
    </source>
</evidence>
<keyword evidence="1" id="KW-0812">Transmembrane</keyword>
<dbReference type="InterPro" id="IPR012861">
    <property type="entry name" value="DUF1634"/>
</dbReference>